<evidence type="ECO:0000313" key="3">
    <source>
        <dbReference type="Proteomes" id="UP000425916"/>
    </source>
</evidence>
<reference evidence="2 3" key="1">
    <citation type="submission" date="2019-11" db="EMBL/GenBank/DDBJ databases">
        <title>Genome sequence of Moorella glycerini DSM11254.</title>
        <authorList>
            <person name="Poehlein A."/>
            <person name="Boeer T."/>
            <person name="Daniel R."/>
        </authorList>
    </citation>
    <scope>NUCLEOTIDE SEQUENCE [LARGE SCALE GENOMIC DNA]</scope>
    <source>
        <strain evidence="2 3">DSM 11254</strain>
    </source>
</reference>
<keyword evidence="1" id="KW-0472">Membrane</keyword>
<dbReference type="EMBL" id="CP046244">
    <property type="protein sequence ID" value="QGP92673.1"/>
    <property type="molecule type" value="Genomic_DNA"/>
</dbReference>
<dbReference type="RefSeq" id="WP_156273562.1">
    <property type="nucleotide sequence ID" value="NZ_CP046244.1"/>
</dbReference>
<feature type="transmembrane region" description="Helical" evidence="1">
    <location>
        <begin position="74"/>
        <end position="92"/>
    </location>
</feature>
<evidence type="ECO:0000256" key="1">
    <source>
        <dbReference type="SAM" id="Phobius"/>
    </source>
</evidence>
<keyword evidence="1" id="KW-0812">Transmembrane</keyword>
<accession>A0A6I5ZRN4</accession>
<organism evidence="2 3">
    <name type="scientific">Neomoorella glycerini</name>
    <dbReference type="NCBI Taxonomy" id="55779"/>
    <lineage>
        <taxon>Bacteria</taxon>
        <taxon>Bacillati</taxon>
        <taxon>Bacillota</taxon>
        <taxon>Clostridia</taxon>
        <taxon>Neomoorellales</taxon>
        <taxon>Neomoorellaceae</taxon>
        <taxon>Neomoorella</taxon>
    </lineage>
</organism>
<dbReference type="AlphaFoldDB" id="A0A6I5ZRN4"/>
<dbReference type="OrthoDB" id="1376650at2"/>
<proteinExistence type="predicted"/>
<feature type="transmembrane region" description="Helical" evidence="1">
    <location>
        <begin position="188"/>
        <end position="205"/>
    </location>
</feature>
<feature type="transmembrane region" description="Helical" evidence="1">
    <location>
        <begin position="104"/>
        <end position="127"/>
    </location>
</feature>
<keyword evidence="3" id="KW-1185">Reference proteome</keyword>
<name>A0A6I5ZRN4_9FIRM</name>
<dbReference type="Proteomes" id="UP000425916">
    <property type="component" value="Chromosome"/>
</dbReference>
<gene>
    <name evidence="2" type="ORF">MGLY_20610</name>
</gene>
<evidence type="ECO:0000313" key="2">
    <source>
        <dbReference type="EMBL" id="QGP92673.1"/>
    </source>
</evidence>
<protein>
    <submittedName>
        <fullName evidence="2">Uncharacterized protein</fullName>
    </submittedName>
</protein>
<sequence length="212" mass="24677">MAKLKECFKNIAQIFWPFLEGERKEDNSLFTQPKEMLNKLETINDINLLTQFLTMAEKLYLEEKDRLRTVEAKGTTFLGTSGFAAALLIWLAQTIKSEGFIDHYWLSIIVTVLYTFTQIYFIMTIYYSACTLSRRRYSTIDRAKIFPREETEYATYLKRIAVIYITNYSRNLRITNEKTDLVALAQENFLRALICIGVIGVLFAIDKLLSLV</sequence>
<keyword evidence="1" id="KW-1133">Transmembrane helix</keyword>